<name>A0A918R390_9FLAO</name>
<evidence type="ECO:0008006" key="6">
    <source>
        <dbReference type="Google" id="ProtNLM"/>
    </source>
</evidence>
<dbReference type="Gene3D" id="1.25.40.10">
    <property type="entry name" value="Tetratricopeptide repeat domain"/>
    <property type="match status" value="2"/>
</dbReference>
<evidence type="ECO:0000313" key="4">
    <source>
        <dbReference type="EMBL" id="GGZ82857.1"/>
    </source>
</evidence>
<accession>A0A918R390</accession>
<feature type="region of interest" description="Disordered" evidence="2">
    <location>
        <begin position="57"/>
        <end position="84"/>
    </location>
</feature>
<keyword evidence="5" id="KW-1185">Reference proteome</keyword>
<organism evidence="4 5">
    <name type="scientific">Algibacter mikhailovii</name>
    <dbReference type="NCBI Taxonomy" id="425498"/>
    <lineage>
        <taxon>Bacteria</taxon>
        <taxon>Pseudomonadati</taxon>
        <taxon>Bacteroidota</taxon>
        <taxon>Flavobacteriia</taxon>
        <taxon>Flavobacteriales</taxon>
        <taxon>Flavobacteriaceae</taxon>
        <taxon>Algibacter</taxon>
    </lineage>
</organism>
<dbReference type="InterPro" id="IPR011990">
    <property type="entry name" value="TPR-like_helical_dom_sf"/>
</dbReference>
<keyword evidence="3" id="KW-0812">Transmembrane</keyword>
<dbReference type="InterPro" id="IPR019734">
    <property type="entry name" value="TPR_rpt"/>
</dbReference>
<sequence>MENNTIEVIKTIGSQWKFLLVVFFIIIFIVKWKTIWSFVNNFTQIRVKRGQTEFEMHRQENKEDNETTNQEKAIPKGDSLEDENEDLQELENGDNVFFQYHEALREKKFKDADELLDRVLAEIEDPNRKKEEFVRNFYLRHKYGDTSAFRELEEYTENIENDDEKKSHGFFYLSLIYNQANNYPKAVELATKALELTNKNEQKAYCISRISDYHLENENTKESLDVIIKHIDNINEKQPKVTLYRALANYYKKTENKLLESIAYQKALELTPNNTYLLFDAAYNYSETEQDLKDLGLLFYKKLLGFDSKFQSALNNIGVAYKNLGLEIKSIEHYKKAFEFKNSLAASNIAYQLIHLGFIEEAEDYLKKAEEFENPHENVFEATSSIKTKITKEKEEEEKILNKANKKFRFFNHFGNAVFTSKKIDFKISNNWHYGEIPITISKNENLIEFSWENGEEKHSISGVLTNNSISATYKKPKKNIYSYSAENRYTYRDVKGFGYLVSNQKITFIFEFESKIIELNFYEK</sequence>
<feature type="repeat" description="TPR" evidence="1">
    <location>
        <begin position="167"/>
        <end position="200"/>
    </location>
</feature>
<dbReference type="AlphaFoldDB" id="A0A918R390"/>
<feature type="transmembrane region" description="Helical" evidence="3">
    <location>
        <begin position="18"/>
        <end position="39"/>
    </location>
</feature>
<evidence type="ECO:0000313" key="5">
    <source>
        <dbReference type="Proteomes" id="UP000636004"/>
    </source>
</evidence>
<keyword evidence="3" id="KW-1133">Transmembrane helix</keyword>
<dbReference type="SMART" id="SM00028">
    <property type="entry name" value="TPR"/>
    <property type="match status" value="3"/>
</dbReference>
<evidence type="ECO:0000256" key="1">
    <source>
        <dbReference type="PROSITE-ProRule" id="PRU00339"/>
    </source>
</evidence>
<keyword evidence="3" id="KW-0472">Membrane</keyword>
<gene>
    <name evidence="4" type="ORF">GCM10007028_20880</name>
</gene>
<dbReference type="PROSITE" id="PS50005">
    <property type="entry name" value="TPR"/>
    <property type="match status" value="1"/>
</dbReference>
<dbReference type="EMBL" id="BMWZ01000004">
    <property type="protein sequence ID" value="GGZ82857.1"/>
    <property type="molecule type" value="Genomic_DNA"/>
</dbReference>
<proteinExistence type="predicted"/>
<keyword evidence="1" id="KW-0802">TPR repeat</keyword>
<dbReference type="SUPFAM" id="SSF48452">
    <property type="entry name" value="TPR-like"/>
    <property type="match status" value="1"/>
</dbReference>
<dbReference type="Pfam" id="PF13181">
    <property type="entry name" value="TPR_8"/>
    <property type="match status" value="1"/>
</dbReference>
<evidence type="ECO:0000256" key="3">
    <source>
        <dbReference type="SAM" id="Phobius"/>
    </source>
</evidence>
<reference evidence="4" key="1">
    <citation type="journal article" date="2014" name="Int. J. Syst. Evol. Microbiol.">
        <title>Complete genome sequence of Corynebacterium casei LMG S-19264T (=DSM 44701T), isolated from a smear-ripened cheese.</title>
        <authorList>
            <consortium name="US DOE Joint Genome Institute (JGI-PGF)"/>
            <person name="Walter F."/>
            <person name="Albersmeier A."/>
            <person name="Kalinowski J."/>
            <person name="Ruckert C."/>
        </authorList>
    </citation>
    <scope>NUCLEOTIDE SEQUENCE</scope>
    <source>
        <strain evidence="4">KCTC 12710</strain>
    </source>
</reference>
<dbReference type="Proteomes" id="UP000636004">
    <property type="component" value="Unassembled WGS sequence"/>
</dbReference>
<comment type="caution">
    <text evidence="4">The sequence shown here is derived from an EMBL/GenBank/DDBJ whole genome shotgun (WGS) entry which is preliminary data.</text>
</comment>
<evidence type="ECO:0000256" key="2">
    <source>
        <dbReference type="SAM" id="MobiDB-lite"/>
    </source>
</evidence>
<reference evidence="4" key="2">
    <citation type="submission" date="2020-09" db="EMBL/GenBank/DDBJ databases">
        <authorList>
            <person name="Sun Q."/>
            <person name="Kim S."/>
        </authorList>
    </citation>
    <scope>NUCLEOTIDE SEQUENCE</scope>
    <source>
        <strain evidence="4">KCTC 12710</strain>
    </source>
</reference>
<protein>
    <recommendedName>
        <fullName evidence="6">Tetratricopeptide repeat protein</fullName>
    </recommendedName>
</protein>